<comment type="caution">
    <text evidence="4">The sequence shown here is derived from an EMBL/GenBank/DDBJ whole genome shotgun (WGS) entry which is preliminary data.</text>
</comment>
<dbReference type="EMBL" id="AZNF01000011">
    <property type="protein sequence ID" value="KID62591.1"/>
    <property type="molecule type" value="Genomic_DNA"/>
</dbReference>
<dbReference type="InterPro" id="IPR001680">
    <property type="entry name" value="WD40_rpt"/>
</dbReference>
<dbReference type="CDD" id="cd00200">
    <property type="entry name" value="WD40"/>
    <property type="match status" value="1"/>
</dbReference>
<dbReference type="VEuPathDB" id="FungiDB:MAN_07807"/>
<dbReference type="InterPro" id="IPR007111">
    <property type="entry name" value="NACHT_NTPase"/>
</dbReference>
<dbReference type="InterPro" id="IPR036322">
    <property type="entry name" value="WD40_repeat_dom_sf"/>
</dbReference>
<dbReference type="PROSITE" id="PS50294">
    <property type="entry name" value="WD_REPEATS_REGION"/>
    <property type="match status" value="1"/>
</dbReference>
<dbReference type="InterPro" id="IPR056534">
    <property type="entry name" value="Beta-prop_NWD2_C"/>
</dbReference>
<dbReference type="InterPro" id="IPR015943">
    <property type="entry name" value="WD40/YVTN_repeat-like_dom_sf"/>
</dbReference>
<evidence type="ECO:0000313" key="4">
    <source>
        <dbReference type="EMBL" id="KID62591.1"/>
    </source>
</evidence>
<feature type="repeat" description="WD" evidence="2">
    <location>
        <begin position="904"/>
        <end position="945"/>
    </location>
</feature>
<evidence type="ECO:0000313" key="5">
    <source>
        <dbReference type="Proteomes" id="UP000031186"/>
    </source>
</evidence>
<accession>A0A0B4F9Y1</accession>
<dbReference type="Pfam" id="PF00400">
    <property type="entry name" value="WD40"/>
    <property type="match status" value="1"/>
</dbReference>
<evidence type="ECO:0000256" key="2">
    <source>
        <dbReference type="PROSITE-ProRule" id="PRU00221"/>
    </source>
</evidence>
<feature type="repeat" description="WD" evidence="2">
    <location>
        <begin position="866"/>
        <end position="906"/>
    </location>
</feature>
<keyword evidence="2" id="KW-0853">WD repeat</keyword>
<dbReference type="SUPFAM" id="SSF53167">
    <property type="entry name" value="Purine and uridine phosphorylases"/>
    <property type="match status" value="1"/>
</dbReference>
<protein>
    <submittedName>
        <fullName evidence="4">WD40/YVTN repeat-like-containing domain protein</fullName>
    </submittedName>
</protein>
<reference evidence="4 5" key="1">
    <citation type="journal article" date="2014" name="Proc. Natl. Acad. Sci. U.S.A.">
        <title>Trajectory and genomic determinants of fungal-pathogen speciation and host adaptation.</title>
        <authorList>
            <person name="Hu X."/>
            <person name="Xiao G."/>
            <person name="Zheng P."/>
            <person name="Shang Y."/>
            <person name="Su Y."/>
            <person name="Zhang X."/>
            <person name="Liu X."/>
            <person name="Zhan S."/>
            <person name="St Leger R.J."/>
            <person name="Wang C."/>
        </authorList>
    </citation>
    <scope>NUCLEOTIDE SEQUENCE [LARGE SCALE GENOMIC DNA]</scope>
    <source>
        <strain evidence="4 5">ARSEF 549</strain>
    </source>
</reference>
<dbReference type="SUPFAM" id="SSF50978">
    <property type="entry name" value="WD40 repeat-like"/>
    <property type="match status" value="1"/>
</dbReference>
<dbReference type="Pfam" id="PF23586">
    <property type="entry name" value="Beta-prop_NWD2_C"/>
    <property type="match status" value="1"/>
</dbReference>
<dbReference type="PROSITE" id="PS50082">
    <property type="entry name" value="WD_REPEATS_2"/>
    <property type="match status" value="3"/>
</dbReference>
<name>A0A0B4F9Y1_METAF</name>
<organism evidence="4 5">
    <name type="scientific">Metarhizium anisopliae (strain ARSEF 549)</name>
    <dbReference type="NCBI Taxonomy" id="3151832"/>
    <lineage>
        <taxon>Eukaryota</taxon>
        <taxon>Fungi</taxon>
        <taxon>Dikarya</taxon>
        <taxon>Ascomycota</taxon>
        <taxon>Pezizomycotina</taxon>
        <taxon>Sordariomycetes</taxon>
        <taxon>Hypocreomycetidae</taxon>
        <taxon>Hypocreales</taxon>
        <taxon>Clavicipitaceae</taxon>
        <taxon>Metarhizium</taxon>
    </lineage>
</organism>
<keyword evidence="5" id="KW-1185">Reference proteome</keyword>
<sequence>MGEHNIVIVSLPEGVDGTAAAATTTSKLLSSVPQIRIGLLVGIGGGVAQPHKGQDIRLGDIVVGQPEGKYGGVVQYDHGKALRGSGWQRKGTLNKPPAVLLHALSTLKSQHEIDGSDIPRLLDEFWKSKPRMKNGANDSPGYVHQGFEHDRLFQSTYNHVSGSTCKDCDQSQEIERVGRGDADPRIHYGLIASGNTVVKDAVFRDKISEVIGQSCMCFEMEAAGLMDSFPCLVIRGICDYADSHKNDRWQRYAAATAAAFAKELLVYVPTAQLNATQRAIELLSSIDSSMKNIESCSRQTNENVKMALDDVHESNQKQLLDRLPVVEDAAFDSHAEEHNRTCLKDTRVAVLQDIDTWAVSSGTQQIFWLCGMAGTGKSTISRTIARSFAKQGILGASFFFKRGEGDRGNSSKVITTIAAQVAARYPAISPQVAKALENDSKIVHKALRQQFQELILQPLQANSQHVGKNSDPIVIVIDALDECDSADDIELLIFLFSRTEGLQSVRLKTFVTSRPELPTRQAFSQMHGEYKDLVLHTIPQPVVENDISLFLYHEIKEIRDKYNASVSNYRCLATDWPGQSTIQTLIEMAVPLFIFAATICRFLNDRRCGNPDKQLKEILRFETRSQESQLDATYLPVLDQLRNGLSKEQRKNMLEQFRLIIGSIINLASPLSISSLSALIDASKEDINDKLDVLHSVLSIPPSEDKPIRLLHLSFRDFLLDPDKQNRNDFWVNEKQAHSVIAKNCLRVMDCLRQDICDIKDVGTHQSTISRRRIDDCLASEVQYACQYWVHHTQEAGTYAPDSEIVYRFLTQHFLHWLEALSLLGKVSRSIDFLNVLKSVFKATTKAFKDTNILVWSTENGESHALRGHQGFIDSAVFSHDSALLASTSDDATRIWRVTTGECIHTLQGRVDSLCFSHDSKLLASGSRDGTIRIWHTDKGQCMHTLQIRRSICEITGLVFSNDSTLLVSSDSASVLSWRVDTGKLKDVLETGGIHAWPVIALSHDSQLVAISKQQSGNAIIIRRLNTGKCVHSFRIGDGDIGQLIFSHDSRLLAAMSDDGTASIWHINTGECVQYFQMGKPTRMLSFGRDSRQLITTHGTFMLQGMSPMRRGLLDSGECSIRAQETPYSVGEDSSWVEFNGQKLLWLPVDYRPRCWAVSKSTIVLGCHSGKVFIIRFASDEDSESPGPTFQNKYTPG</sequence>
<dbReference type="Gene3D" id="3.40.50.1580">
    <property type="entry name" value="Nucleoside phosphorylase domain"/>
    <property type="match status" value="1"/>
</dbReference>
<dbReference type="Proteomes" id="UP000031186">
    <property type="component" value="Unassembled WGS sequence"/>
</dbReference>
<dbReference type="InterPro" id="IPR053137">
    <property type="entry name" value="NLR-like"/>
</dbReference>
<evidence type="ECO:0000259" key="3">
    <source>
        <dbReference type="PROSITE" id="PS50837"/>
    </source>
</evidence>
<dbReference type="Gene3D" id="3.40.50.300">
    <property type="entry name" value="P-loop containing nucleotide triphosphate hydrolases"/>
    <property type="match status" value="1"/>
</dbReference>
<feature type="non-terminal residue" evidence="4">
    <location>
        <position position="1"/>
    </location>
</feature>
<dbReference type="PANTHER" id="PTHR46082">
    <property type="entry name" value="ATP/GTP-BINDING PROTEIN-RELATED"/>
    <property type="match status" value="1"/>
</dbReference>
<dbReference type="OrthoDB" id="4937779at2759"/>
<dbReference type="GO" id="GO:0009116">
    <property type="term" value="P:nucleoside metabolic process"/>
    <property type="evidence" value="ECO:0007669"/>
    <property type="project" value="InterPro"/>
</dbReference>
<proteinExistence type="predicted"/>
<gene>
    <name evidence="4" type="ORF">MAN_07807</name>
</gene>
<feature type="repeat" description="WD" evidence="2">
    <location>
        <begin position="1034"/>
        <end position="1075"/>
    </location>
</feature>
<dbReference type="SUPFAM" id="SSF52540">
    <property type="entry name" value="P-loop containing nucleoside triphosphate hydrolases"/>
    <property type="match status" value="1"/>
</dbReference>
<keyword evidence="1" id="KW-0677">Repeat</keyword>
<dbReference type="SMART" id="SM00320">
    <property type="entry name" value="WD40"/>
    <property type="match status" value="4"/>
</dbReference>
<feature type="domain" description="NACHT" evidence="3">
    <location>
        <begin position="365"/>
        <end position="515"/>
    </location>
</feature>
<dbReference type="AlphaFoldDB" id="A0A0B4F9Y1"/>
<dbReference type="HOGENOM" id="CLU_000288_6_16_1"/>
<evidence type="ECO:0000256" key="1">
    <source>
        <dbReference type="ARBA" id="ARBA00022737"/>
    </source>
</evidence>
<dbReference type="InterPro" id="IPR027417">
    <property type="entry name" value="P-loop_NTPase"/>
</dbReference>
<dbReference type="Gene3D" id="2.130.10.10">
    <property type="entry name" value="YVTN repeat-like/Quinoprotein amine dehydrogenase"/>
    <property type="match status" value="2"/>
</dbReference>
<dbReference type="InterPro" id="IPR035994">
    <property type="entry name" value="Nucleoside_phosphorylase_sf"/>
</dbReference>
<dbReference type="InterPro" id="IPR056884">
    <property type="entry name" value="NPHP3-like_N"/>
</dbReference>
<dbReference type="PANTHER" id="PTHR46082:SF11">
    <property type="entry name" value="AAA+ ATPASE DOMAIN-CONTAINING PROTEIN-RELATED"/>
    <property type="match status" value="1"/>
</dbReference>
<dbReference type="PROSITE" id="PS50837">
    <property type="entry name" value="NACHT"/>
    <property type="match status" value="1"/>
</dbReference>
<dbReference type="Pfam" id="PF24883">
    <property type="entry name" value="NPHP3_N"/>
    <property type="match status" value="1"/>
</dbReference>
<dbReference type="GO" id="GO:0003824">
    <property type="term" value="F:catalytic activity"/>
    <property type="evidence" value="ECO:0007669"/>
    <property type="project" value="InterPro"/>
</dbReference>